<dbReference type="PIRSF" id="PIRSF000185">
    <property type="entry name" value="Glu_DH"/>
    <property type="match status" value="1"/>
</dbReference>
<evidence type="ECO:0000256" key="2">
    <source>
        <dbReference type="ARBA" id="ARBA00023002"/>
    </source>
</evidence>
<evidence type="ECO:0000256" key="1">
    <source>
        <dbReference type="ARBA" id="ARBA00006382"/>
    </source>
</evidence>
<organism evidence="8 9">
    <name type="scientific">Aminomonas paucivorans DSM 12260</name>
    <dbReference type="NCBI Taxonomy" id="584708"/>
    <lineage>
        <taxon>Bacteria</taxon>
        <taxon>Thermotogati</taxon>
        <taxon>Synergistota</taxon>
        <taxon>Synergistia</taxon>
        <taxon>Synergistales</taxon>
        <taxon>Synergistaceae</taxon>
        <taxon>Aminomonas</taxon>
    </lineage>
</organism>
<name>E3CYM8_9BACT</name>
<dbReference type="Gene3D" id="3.40.50.720">
    <property type="entry name" value="NAD(P)-binding Rossmann-like Domain"/>
    <property type="match status" value="1"/>
</dbReference>
<feature type="domain" description="Glutamate/phenylalanine/leucine/valine/L-tryptophan dehydrogenase C-terminal" evidence="7">
    <location>
        <begin position="182"/>
        <end position="412"/>
    </location>
</feature>
<dbReference type="InterPro" id="IPR033922">
    <property type="entry name" value="NAD_bind_Glu_DH"/>
</dbReference>
<protein>
    <recommendedName>
        <fullName evidence="3">Glutamate dehydrogenase</fullName>
    </recommendedName>
</protein>
<keyword evidence="9" id="KW-1185">Reference proteome</keyword>
<dbReference type="Proteomes" id="UP000005096">
    <property type="component" value="Chromosome"/>
</dbReference>
<dbReference type="STRING" id="584708.Apau_0324"/>
<dbReference type="InterPro" id="IPR006095">
    <property type="entry name" value="Glu/Leu/Phe/Val/Trp_DH"/>
</dbReference>
<dbReference type="PaxDb" id="584708-Apau_0324"/>
<dbReference type="Gene3D" id="3.40.50.10860">
    <property type="entry name" value="Leucine Dehydrogenase, chain A, domain 1"/>
    <property type="match status" value="1"/>
</dbReference>
<dbReference type="Pfam" id="PF02812">
    <property type="entry name" value="ELFV_dehydrog_N"/>
    <property type="match status" value="1"/>
</dbReference>
<dbReference type="InterPro" id="IPR006096">
    <property type="entry name" value="Glu/Leu/Phe/Val/Trp_DH_C"/>
</dbReference>
<evidence type="ECO:0000313" key="9">
    <source>
        <dbReference type="Proteomes" id="UP000005096"/>
    </source>
</evidence>
<dbReference type="SUPFAM" id="SSF51735">
    <property type="entry name" value="NAD(P)-binding Rossmann-fold domains"/>
    <property type="match status" value="1"/>
</dbReference>
<evidence type="ECO:0000313" key="8">
    <source>
        <dbReference type="EMBL" id="EFQ22759.1"/>
    </source>
</evidence>
<sequence>MANYDLYAMFLKQVDRAEPYLGANAELLPLFREPKEVTEYTLPLRLADGSLRLFKAWRSHHNNALGPYKGGVRFYRDASREEIAALSAWMTVKCATAGLPFGGSKGGVRVHPQDLDGEELERLSRAYALATASTTGPDLEIPAPDINTNPQTMAWFQDTYEKVRGDSVPAAYTGKPLEVGGSQGRNASGAHGGAFVLRELLRELGMDPRDVRVAIQGYGSLGITAHQAFAAQGMKVVAVSDSHGGVYAPGGLDPKSLGEHKLLTGLLRHFPGAEDLTGEEIFALDVDVVVPAALECALTEHNADSVKAKVVLELANAPTTPEADRILEDKGVLVAPDVLANSGGVTVSCFEWIQGRTGDFWSETEVLRRLDERLSGALRETWTLSEQFRIPLRTAAFVRGVGKVLRAMRLKGIWP</sequence>
<comment type="similarity">
    <text evidence="1 3 6">Belongs to the Glu/Leu/Phe/Val dehydrogenases family.</text>
</comment>
<dbReference type="InterPro" id="IPR046346">
    <property type="entry name" value="Aminoacid_DH-like_N_sf"/>
</dbReference>
<reference evidence="8 9" key="1">
    <citation type="journal article" date="2010" name="Stand. Genomic Sci.">
        <title>Non-contiguous finished genome sequence of Aminomonas paucivorans type strain (GLU-3).</title>
        <authorList>
            <person name="Pitluck S."/>
            <person name="Yasawong M."/>
            <person name="Held B."/>
            <person name="Lapidus A."/>
            <person name="Nolan M."/>
            <person name="Copeland A."/>
            <person name="Lucas S."/>
            <person name="Del Rio T.G."/>
            <person name="Tice H."/>
            <person name="Cheng J.F."/>
            <person name="Chertkov O."/>
            <person name="Goodwin L."/>
            <person name="Tapia R."/>
            <person name="Han C."/>
            <person name="Liolios K."/>
            <person name="Ivanova N."/>
            <person name="Mavromatis K."/>
            <person name="Ovchinnikova G."/>
            <person name="Pati A."/>
            <person name="Chen A."/>
            <person name="Palaniappan K."/>
            <person name="Land M."/>
            <person name="Hauser L."/>
            <person name="Chang Y.J."/>
            <person name="Jeffries C.D."/>
            <person name="Pukall R."/>
            <person name="Spring S."/>
            <person name="Rohde M."/>
            <person name="Sikorski J."/>
            <person name="Goker M."/>
            <person name="Woyke T."/>
            <person name="Bristow J."/>
            <person name="Eisen J.A."/>
            <person name="Markowitz V."/>
            <person name="Hugenholtz P."/>
            <person name="Kyrpides N.C."/>
            <person name="Klenk H.P."/>
        </authorList>
    </citation>
    <scope>NUCLEOTIDE SEQUENCE [LARGE SCALE GENOMIC DNA]</scope>
    <source>
        <strain evidence="8 9">DSM 12260</strain>
    </source>
</reference>
<dbReference type="InterPro" id="IPR036291">
    <property type="entry name" value="NAD(P)-bd_dom_sf"/>
</dbReference>
<dbReference type="GO" id="GO:0006538">
    <property type="term" value="P:L-glutamate catabolic process"/>
    <property type="evidence" value="ECO:0007669"/>
    <property type="project" value="TreeGrafter"/>
</dbReference>
<dbReference type="InterPro" id="IPR014362">
    <property type="entry name" value="Glu_DH"/>
</dbReference>
<dbReference type="SMART" id="SM00839">
    <property type="entry name" value="ELFV_dehydrog"/>
    <property type="match status" value="1"/>
</dbReference>
<dbReference type="CDD" id="cd01076">
    <property type="entry name" value="NAD_bind_1_Glu_DH"/>
    <property type="match status" value="1"/>
</dbReference>
<evidence type="ECO:0000256" key="3">
    <source>
        <dbReference type="PIRNR" id="PIRNR000185"/>
    </source>
</evidence>
<dbReference type="SUPFAM" id="SSF53223">
    <property type="entry name" value="Aminoacid dehydrogenase-like, N-terminal domain"/>
    <property type="match status" value="1"/>
</dbReference>
<dbReference type="eggNOG" id="COG0334">
    <property type="taxonomic scope" value="Bacteria"/>
</dbReference>
<dbReference type="AlphaFoldDB" id="E3CYM8"/>
<accession>E3CYM8</accession>
<evidence type="ECO:0000259" key="7">
    <source>
        <dbReference type="SMART" id="SM00839"/>
    </source>
</evidence>
<dbReference type="HOGENOM" id="CLU_025763_1_2_0"/>
<dbReference type="InterPro" id="IPR006097">
    <property type="entry name" value="Glu/Leu/Phe/Val/Trp_DH_dimer"/>
</dbReference>
<dbReference type="GO" id="GO:0004352">
    <property type="term" value="F:glutamate dehydrogenase (NAD+) activity"/>
    <property type="evidence" value="ECO:0007669"/>
    <property type="project" value="TreeGrafter"/>
</dbReference>
<dbReference type="PANTHER" id="PTHR11606:SF13">
    <property type="entry name" value="GLUTAMATE DEHYDROGENASE 1, MITOCHONDRIAL"/>
    <property type="match status" value="1"/>
</dbReference>
<dbReference type="PRINTS" id="PR00082">
    <property type="entry name" value="GLFDHDRGNASE"/>
</dbReference>
<dbReference type="PANTHER" id="PTHR11606">
    <property type="entry name" value="GLUTAMATE DEHYDROGENASE"/>
    <property type="match status" value="1"/>
</dbReference>
<proteinExistence type="inferred from homology"/>
<gene>
    <name evidence="8" type="ORF">Apau_0324</name>
</gene>
<evidence type="ECO:0000256" key="4">
    <source>
        <dbReference type="PIRSR" id="PIRSR000185-1"/>
    </source>
</evidence>
<evidence type="ECO:0000256" key="6">
    <source>
        <dbReference type="RuleBase" id="RU004417"/>
    </source>
</evidence>
<dbReference type="RefSeq" id="WP_006299906.1">
    <property type="nucleotide sequence ID" value="NZ_CM001022.1"/>
</dbReference>
<keyword evidence="2 3" id="KW-0560">Oxidoreductase</keyword>
<feature type="active site" description="Proton donor" evidence="4">
    <location>
        <position position="105"/>
    </location>
</feature>
<feature type="site" description="Important for catalysis" evidence="5">
    <location>
        <position position="145"/>
    </location>
</feature>
<dbReference type="EMBL" id="CM001022">
    <property type="protein sequence ID" value="EFQ22759.1"/>
    <property type="molecule type" value="Genomic_DNA"/>
</dbReference>
<dbReference type="Pfam" id="PF00208">
    <property type="entry name" value="ELFV_dehydrog"/>
    <property type="match status" value="1"/>
</dbReference>
<evidence type="ECO:0000256" key="5">
    <source>
        <dbReference type="PIRSR" id="PIRSR000185-3"/>
    </source>
</evidence>